<accession>A0A5K0U801</accession>
<evidence type="ECO:0000313" key="1">
    <source>
        <dbReference type="EMBL" id="VBB17624.1"/>
    </source>
</evidence>
<dbReference type="Proteomes" id="UP000594342">
    <property type="component" value="Unassembled WGS sequence"/>
</dbReference>
<protein>
    <submittedName>
        <fullName evidence="1">Uncharacterized protein</fullName>
    </submittedName>
</protein>
<reference evidence="1 2" key="1">
    <citation type="submission" date="2018-10" db="EMBL/GenBank/DDBJ databases">
        <authorList>
            <consortium name="IHU Genomes"/>
        </authorList>
    </citation>
    <scope>NUCLEOTIDE SEQUENCE [LARGE SCALE GENOMIC DNA]</scope>
    <source>
        <strain evidence="1 2">A1</strain>
    </source>
</reference>
<evidence type="ECO:0000313" key="2">
    <source>
        <dbReference type="Proteomes" id="UP000594342"/>
    </source>
</evidence>
<proteinExistence type="predicted"/>
<name>A0A5K0U801_9VIRU</name>
<sequence>MAYQTKCGCSSGFSDDTNTEPKNCGCDIRLRNNEIFNDSGEGIARQPKAQGKILNMSTFITNFIEVAKTIKTCGDKTCPQDLCKMDEVLLSSGQFIAGLARQPKAEGLLMEVLIAKCMFYYNYFILSKCCYDKKELMNIIVTFFNRLIAKYDIDPNAVCCPKQYLKIECGIIVINYEIDFPCTVDPSMMSAFAKVFDSQEQMLEGLQLKRFFLYLLNILKDDCNKGRYGELLTMTTKTLDYINRPVDGIDSGCLLTRYYKSGPVNEMILPGLLFCSRQNVQGGNDLCRYMEFLMTIYMNITFGLTAYLNKFVSTHQCCKPKDPCKDPCKEKCKHHTHRCHQQEIKYPMNNGGRPSTTPPLYQQSGCGCKC</sequence>
<dbReference type="EMBL" id="UPSH01000001">
    <property type="protein sequence ID" value="VBB17624.1"/>
    <property type="molecule type" value="Genomic_DNA"/>
</dbReference>
<comment type="caution">
    <text evidence="1">The sequence shown here is derived from an EMBL/GenBank/DDBJ whole genome shotgun (WGS) entry which is preliminary data.</text>
</comment>
<gene>
    <name evidence="1" type="ORF">YASMINEVIRUS_87</name>
</gene>
<keyword evidence="2" id="KW-1185">Reference proteome</keyword>
<organism evidence="1 2">
    <name type="scientific">Yasminevirus sp. GU-2018</name>
    <dbReference type="NCBI Taxonomy" id="2420051"/>
    <lineage>
        <taxon>Viruses</taxon>
        <taxon>Varidnaviria</taxon>
        <taxon>Bamfordvirae</taxon>
        <taxon>Nucleocytoviricota</taxon>
        <taxon>Megaviricetes</taxon>
        <taxon>Imitervirales</taxon>
        <taxon>Mimiviridae</taxon>
        <taxon>Klosneuvirinae</taxon>
        <taxon>Yasminevirus</taxon>
        <taxon>Yasminevirus saudimassiliense</taxon>
    </lineage>
</organism>